<sequence>MKITDYISSRPAVMTAAAIGVVATGAAIAVGIRKFSDTGDATSRISTDAPHWVLHKPSQRTMFGKSVLINRPRQEVFDAWRVDRFAEFMENVVSVEIEGADVARWHIKAPAGREVTLINRITKTDPGKAIFWQSDPSSDIANSGEVRFSDAPAGRGTYVTLILAYSPPGGELGRLAAKLFQREPEIQARRDLYRFKQLLETGEVTTNASPSGR</sequence>
<organism evidence="4 5">
    <name type="scientific">Blastomonas aquatica</name>
    <dbReference type="NCBI Taxonomy" id="1510276"/>
    <lineage>
        <taxon>Bacteria</taxon>
        <taxon>Pseudomonadati</taxon>
        <taxon>Pseudomonadota</taxon>
        <taxon>Alphaproteobacteria</taxon>
        <taxon>Sphingomonadales</taxon>
        <taxon>Sphingomonadaceae</taxon>
        <taxon>Blastomonas</taxon>
    </lineage>
</organism>
<dbReference type="EMBL" id="BMGD01000003">
    <property type="protein sequence ID" value="GGB65831.1"/>
    <property type="molecule type" value="Genomic_DNA"/>
</dbReference>
<evidence type="ECO:0000256" key="1">
    <source>
        <dbReference type="ARBA" id="ARBA00008918"/>
    </source>
</evidence>
<comment type="similarity">
    <text evidence="1">Belongs to the ribosome association toxin RatA family.</text>
</comment>
<keyword evidence="5" id="KW-1185">Reference proteome</keyword>
<name>A0ABQ1JFC4_9SPHN</name>
<protein>
    <submittedName>
        <fullName evidence="4">Cyclase</fullName>
    </submittedName>
</protein>
<dbReference type="CDD" id="cd07817">
    <property type="entry name" value="SRPBCC_8"/>
    <property type="match status" value="1"/>
</dbReference>
<dbReference type="PANTHER" id="PTHR33824:SF7">
    <property type="entry name" value="POLYKETIDE CYCLASE_DEHYDRASE AND LIPID TRANSPORT SUPERFAMILY PROTEIN"/>
    <property type="match status" value="1"/>
</dbReference>
<dbReference type="InterPro" id="IPR023393">
    <property type="entry name" value="START-like_dom_sf"/>
</dbReference>
<reference evidence="5" key="1">
    <citation type="journal article" date="2019" name="Int. J. Syst. Evol. Microbiol.">
        <title>The Global Catalogue of Microorganisms (GCM) 10K type strain sequencing project: providing services to taxonomists for standard genome sequencing and annotation.</title>
        <authorList>
            <consortium name="The Broad Institute Genomics Platform"/>
            <consortium name="The Broad Institute Genome Sequencing Center for Infectious Disease"/>
            <person name="Wu L."/>
            <person name="Ma J."/>
        </authorList>
    </citation>
    <scope>NUCLEOTIDE SEQUENCE [LARGE SCALE GENOMIC DNA]</scope>
    <source>
        <strain evidence="5">CGMCC 1.12851</strain>
    </source>
</reference>
<dbReference type="Proteomes" id="UP000614261">
    <property type="component" value="Unassembled WGS sequence"/>
</dbReference>
<dbReference type="SUPFAM" id="SSF55961">
    <property type="entry name" value="Bet v1-like"/>
    <property type="match status" value="1"/>
</dbReference>
<dbReference type="Gene3D" id="3.30.530.20">
    <property type="match status" value="1"/>
</dbReference>
<dbReference type="InterPro" id="IPR005031">
    <property type="entry name" value="COQ10_START"/>
</dbReference>
<keyword evidence="2" id="KW-0812">Transmembrane</keyword>
<keyword evidence="2" id="KW-1133">Transmembrane helix</keyword>
<evidence type="ECO:0000313" key="5">
    <source>
        <dbReference type="Proteomes" id="UP000614261"/>
    </source>
</evidence>
<gene>
    <name evidence="4" type="ORF">GCM10010833_21250</name>
</gene>
<proteinExistence type="inferred from homology"/>
<feature type="domain" description="Coenzyme Q-binding protein COQ10 START" evidence="3">
    <location>
        <begin position="69"/>
        <end position="184"/>
    </location>
</feature>
<evidence type="ECO:0000256" key="2">
    <source>
        <dbReference type="SAM" id="Phobius"/>
    </source>
</evidence>
<comment type="caution">
    <text evidence="4">The sequence shown here is derived from an EMBL/GenBank/DDBJ whole genome shotgun (WGS) entry which is preliminary data.</text>
</comment>
<accession>A0ABQ1JFC4</accession>
<evidence type="ECO:0000259" key="3">
    <source>
        <dbReference type="Pfam" id="PF03364"/>
    </source>
</evidence>
<keyword evidence="2" id="KW-0472">Membrane</keyword>
<dbReference type="PANTHER" id="PTHR33824">
    <property type="entry name" value="POLYKETIDE CYCLASE/DEHYDRASE AND LIPID TRANSPORT SUPERFAMILY PROTEIN"/>
    <property type="match status" value="1"/>
</dbReference>
<feature type="transmembrane region" description="Helical" evidence="2">
    <location>
        <begin position="12"/>
        <end position="32"/>
    </location>
</feature>
<evidence type="ECO:0000313" key="4">
    <source>
        <dbReference type="EMBL" id="GGB65831.1"/>
    </source>
</evidence>
<dbReference type="InterPro" id="IPR047137">
    <property type="entry name" value="ORF3"/>
</dbReference>
<dbReference type="Pfam" id="PF03364">
    <property type="entry name" value="Polyketide_cyc"/>
    <property type="match status" value="1"/>
</dbReference>